<comment type="caution">
    <text evidence="1">The sequence shown here is derived from an EMBL/GenBank/DDBJ whole genome shotgun (WGS) entry which is preliminary data.</text>
</comment>
<organism evidence="1 2">
    <name type="scientific">Candidatus Marsarchaeota G2 archaeon ECH_B_SAG-G06</name>
    <dbReference type="NCBI Taxonomy" id="1978166"/>
    <lineage>
        <taxon>Archaea</taxon>
        <taxon>Candidatus Marsarchaeota</taxon>
        <taxon>Candidatus Marsarchaeota group 2</taxon>
    </lineage>
</organism>
<protein>
    <submittedName>
        <fullName evidence="1">Uncharacterized protein</fullName>
    </submittedName>
</protein>
<sequence length="286" mass="32515">MSDIRLLSWIIVFGLASYAKSGRWTKPASVVVDSLNPDIKYKIAKMILTNSGAAPALREKKGYASRSASPYKLFYLAVHKEVSITPEGDRLLRMVYEVLALDDDVREAGLGTRVWRGGSPSDVTATLSYRVDPLSWTRRGGVEVTADGEPSSTGLPLKAVFQPPLLRGEYVCFGFSAHTPKHYAFTREEARERYGDEWVRGVYIREPTYKATIRVRFPPNLGYTKQRARRYINVFGDTLREERPMGATQRLINLNGELRLYLEFPQVGSGYFLCWYPEKRRSRESV</sequence>
<dbReference type="Proteomes" id="UP000240582">
    <property type="component" value="Unassembled WGS sequence"/>
</dbReference>
<gene>
    <name evidence="1" type="ORF">B9Q12_00850</name>
</gene>
<dbReference type="AlphaFoldDB" id="A0A2R6C3B5"/>
<accession>A0A2R6C3B5</accession>
<reference evidence="1 2" key="1">
    <citation type="submission" date="2017-04" db="EMBL/GenBank/DDBJ databases">
        <title>Novel microbial lineages endemic to geothermal iron-oxide mats fill important gaps in the evolutionary history of Archaea.</title>
        <authorList>
            <person name="Jay Z.J."/>
            <person name="Beam J.P."/>
            <person name="Dlakic M."/>
            <person name="Rusch D.B."/>
            <person name="Kozubal M.A."/>
            <person name="Inskeep W.P."/>
        </authorList>
    </citation>
    <scope>NUCLEOTIDE SEQUENCE [LARGE SCALE GENOMIC DNA]</scope>
    <source>
        <strain evidence="1">ECH_B_SAG-G06</strain>
    </source>
</reference>
<proteinExistence type="predicted"/>
<evidence type="ECO:0000313" key="1">
    <source>
        <dbReference type="EMBL" id="PSO05256.1"/>
    </source>
</evidence>
<name>A0A2R6C3B5_9ARCH</name>
<evidence type="ECO:0000313" key="2">
    <source>
        <dbReference type="Proteomes" id="UP000240582"/>
    </source>
</evidence>
<dbReference type="EMBL" id="NEXN01000014">
    <property type="protein sequence ID" value="PSO05256.1"/>
    <property type="molecule type" value="Genomic_DNA"/>
</dbReference>